<accession>A0A1V1P1N5</accession>
<evidence type="ECO:0000256" key="2">
    <source>
        <dbReference type="ARBA" id="ARBA00008017"/>
    </source>
</evidence>
<dbReference type="InterPro" id="IPR045275">
    <property type="entry name" value="MscS_archaea/bacteria_type"/>
</dbReference>
<comment type="similarity">
    <text evidence="2">Belongs to the MscS (TC 1.A.23) family.</text>
</comment>
<reference evidence="12" key="1">
    <citation type="submission" date="2012-11" db="EMBL/GenBank/DDBJ databases">
        <authorList>
            <person name="Lucero-Rivera Y.E."/>
            <person name="Tovar-Ramirez D."/>
        </authorList>
    </citation>
    <scope>NUCLEOTIDE SEQUENCE [LARGE SCALE GENOMIC DNA]</scope>
    <source>
        <strain evidence="12">Araruama</strain>
    </source>
</reference>
<evidence type="ECO:0000256" key="5">
    <source>
        <dbReference type="ARBA" id="ARBA00022989"/>
    </source>
</evidence>
<evidence type="ECO:0000256" key="1">
    <source>
        <dbReference type="ARBA" id="ARBA00004651"/>
    </source>
</evidence>
<keyword evidence="3" id="KW-1003">Cell membrane</keyword>
<feature type="domain" description="Mechanosensitive ion channel MscS C-terminal" evidence="10">
    <location>
        <begin position="166"/>
        <end position="242"/>
    </location>
</feature>
<evidence type="ECO:0000256" key="8">
    <source>
        <dbReference type="SAM" id="Phobius"/>
    </source>
</evidence>
<dbReference type="Pfam" id="PF00924">
    <property type="entry name" value="MS_channel_2nd"/>
    <property type="match status" value="1"/>
</dbReference>
<evidence type="ECO:0000256" key="4">
    <source>
        <dbReference type="ARBA" id="ARBA00022692"/>
    </source>
</evidence>
<protein>
    <submittedName>
        <fullName evidence="11">MscS mechanosensitive ion channel</fullName>
    </submittedName>
</protein>
<keyword evidence="5 8" id="KW-1133">Transmembrane helix</keyword>
<keyword evidence="4 8" id="KW-0812">Transmembrane</keyword>
<dbReference type="InterPro" id="IPR011066">
    <property type="entry name" value="MscS_channel_C_sf"/>
</dbReference>
<gene>
    <name evidence="11" type="ORF">OMM_10168</name>
</gene>
<evidence type="ECO:0000313" key="12">
    <source>
        <dbReference type="Proteomes" id="UP000189670"/>
    </source>
</evidence>
<keyword evidence="6 8" id="KW-0472">Membrane</keyword>
<dbReference type="InterPro" id="IPR006685">
    <property type="entry name" value="MscS_channel_2nd"/>
</dbReference>
<evidence type="ECO:0000256" key="3">
    <source>
        <dbReference type="ARBA" id="ARBA00022475"/>
    </source>
</evidence>
<dbReference type="AlphaFoldDB" id="A0A1V1P1N5"/>
<dbReference type="GO" id="GO:0005886">
    <property type="term" value="C:plasma membrane"/>
    <property type="evidence" value="ECO:0007669"/>
    <property type="project" value="UniProtKB-SubCell"/>
</dbReference>
<evidence type="ECO:0000259" key="9">
    <source>
        <dbReference type="Pfam" id="PF00924"/>
    </source>
</evidence>
<name>A0A1V1P1N5_9BACT</name>
<feature type="compositionally biased region" description="Basic and acidic residues" evidence="7">
    <location>
        <begin position="7"/>
        <end position="25"/>
    </location>
</feature>
<feature type="transmembrane region" description="Helical" evidence="8">
    <location>
        <begin position="43"/>
        <end position="61"/>
    </location>
</feature>
<comment type="caution">
    <text evidence="11">The sequence shown here is derived from an EMBL/GenBank/DDBJ whole genome shotgun (WGS) entry which is preliminary data.</text>
</comment>
<dbReference type="Proteomes" id="UP000189670">
    <property type="component" value="Unassembled WGS sequence"/>
</dbReference>
<proteinExistence type="inferred from homology"/>
<evidence type="ECO:0000313" key="11">
    <source>
        <dbReference type="EMBL" id="ETR68789.1"/>
    </source>
</evidence>
<dbReference type="PANTHER" id="PTHR30221:SF18">
    <property type="entry name" value="SLL0590 PROTEIN"/>
    <property type="match status" value="1"/>
</dbReference>
<dbReference type="EMBL" id="ATBP01000831">
    <property type="protein sequence ID" value="ETR68789.1"/>
    <property type="molecule type" value="Genomic_DNA"/>
</dbReference>
<evidence type="ECO:0000256" key="6">
    <source>
        <dbReference type="ARBA" id="ARBA00023136"/>
    </source>
</evidence>
<dbReference type="GO" id="GO:0008381">
    <property type="term" value="F:mechanosensitive monoatomic ion channel activity"/>
    <property type="evidence" value="ECO:0007669"/>
    <property type="project" value="InterPro"/>
</dbReference>
<dbReference type="InterPro" id="IPR049278">
    <property type="entry name" value="MS_channel_C"/>
</dbReference>
<dbReference type="InterPro" id="IPR023408">
    <property type="entry name" value="MscS_beta-dom_sf"/>
</dbReference>
<dbReference type="SUPFAM" id="SSF50182">
    <property type="entry name" value="Sm-like ribonucleoproteins"/>
    <property type="match status" value="1"/>
</dbReference>
<dbReference type="Gene3D" id="1.10.287.1260">
    <property type="match status" value="1"/>
</dbReference>
<organism evidence="11 12">
    <name type="scientific">Candidatus Magnetoglobus multicellularis str. Araruama</name>
    <dbReference type="NCBI Taxonomy" id="890399"/>
    <lineage>
        <taxon>Bacteria</taxon>
        <taxon>Pseudomonadati</taxon>
        <taxon>Thermodesulfobacteriota</taxon>
        <taxon>Desulfobacteria</taxon>
        <taxon>Desulfobacterales</taxon>
        <taxon>Desulfobacteraceae</taxon>
        <taxon>Candidatus Magnetoglobus</taxon>
    </lineage>
</organism>
<feature type="region of interest" description="Disordered" evidence="7">
    <location>
        <begin position="1"/>
        <end position="25"/>
    </location>
</feature>
<evidence type="ECO:0000259" key="10">
    <source>
        <dbReference type="Pfam" id="PF21082"/>
    </source>
</evidence>
<comment type="subcellular location">
    <subcellularLocation>
        <location evidence="1">Cell membrane</location>
        <topology evidence="1">Multi-pass membrane protein</topology>
    </subcellularLocation>
</comment>
<evidence type="ECO:0000256" key="7">
    <source>
        <dbReference type="SAM" id="MobiDB-lite"/>
    </source>
</evidence>
<dbReference type="Gene3D" id="3.30.70.100">
    <property type="match status" value="1"/>
</dbReference>
<feature type="transmembrane region" description="Helical" evidence="8">
    <location>
        <begin position="67"/>
        <end position="88"/>
    </location>
</feature>
<dbReference type="SUPFAM" id="SSF82689">
    <property type="entry name" value="Mechanosensitive channel protein MscS (YggB), C-terminal domain"/>
    <property type="match status" value="1"/>
</dbReference>
<feature type="domain" description="Mechanosensitive ion channel MscS" evidence="9">
    <location>
        <begin position="87"/>
        <end position="152"/>
    </location>
</feature>
<dbReference type="Gene3D" id="2.30.30.60">
    <property type="match status" value="1"/>
</dbReference>
<feature type="non-terminal residue" evidence="11">
    <location>
        <position position="1"/>
    </location>
</feature>
<dbReference type="InterPro" id="IPR010920">
    <property type="entry name" value="LSM_dom_sf"/>
</dbReference>
<dbReference type="PANTHER" id="PTHR30221">
    <property type="entry name" value="SMALL-CONDUCTANCE MECHANOSENSITIVE CHANNEL"/>
    <property type="match status" value="1"/>
</dbReference>
<sequence>KRIKKLKPSEAAKTETPLDKPEKEAKETAVESIEHRFSIIRRVSFFLIVTIWFIALIFPFLNKIPATLISILIASSGIILGIASRPLIENMISGIVISFSHPVRIGDTVIIDNNYGNIEDITITHTIVKVWNWRRYIIPNSRMLSKEIINCTINDSYQWTHVEFFAAYDSDIEKIKALSISAALKSRYFANYEEPRFWIMEMDEKGYKCWIAAWTDSPVDAWELGNDIRTELIKQFRSNGIKTHKFSICLT</sequence>
<dbReference type="Pfam" id="PF21082">
    <property type="entry name" value="MS_channel_3rd"/>
    <property type="match status" value="1"/>
</dbReference>